<dbReference type="PROSITE" id="PS51195">
    <property type="entry name" value="Q_MOTIF"/>
    <property type="match status" value="1"/>
</dbReference>
<evidence type="ECO:0000256" key="9">
    <source>
        <dbReference type="ARBA" id="ARBA00074363"/>
    </source>
</evidence>
<keyword evidence="3 11" id="KW-0547">Nucleotide-binding</keyword>
<dbReference type="InterPro" id="IPR027417">
    <property type="entry name" value="P-loop_NTPase"/>
</dbReference>
<dbReference type="InterPro" id="IPR050079">
    <property type="entry name" value="DEAD_box_RNA_helicase"/>
</dbReference>
<dbReference type="InterPro" id="IPR000629">
    <property type="entry name" value="RNA-helicase_DEAD-box_CS"/>
</dbReference>
<feature type="domain" description="DEAD-box RNA helicase Q" evidence="15">
    <location>
        <begin position="63"/>
        <end position="91"/>
    </location>
</feature>
<dbReference type="GO" id="GO:0003676">
    <property type="term" value="F:nucleic acid binding"/>
    <property type="evidence" value="ECO:0007669"/>
    <property type="project" value="InterPro"/>
</dbReference>
<feature type="region of interest" description="Disordered" evidence="12">
    <location>
        <begin position="438"/>
        <end position="506"/>
    </location>
</feature>
<name>A0A845G681_9BURK</name>
<dbReference type="InterPro" id="IPR014014">
    <property type="entry name" value="RNA_helicase_DEAD_Q_motif"/>
</dbReference>
<keyword evidence="5 11" id="KW-0347">Helicase</keyword>
<evidence type="ECO:0000256" key="12">
    <source>
        <dbReference type="SAM" id="MobiDB-lite"/>
    </source>
</evidence>
<feature type="domain" description="Helicase ATP-binding" evidence="13">
    <location>
        <begin position="94"/>
        <end position="272"/>
    </location>
</feature>
<reference evidence="16 17" key="1">
    <citation type="submission" date="2020-01" db="EMBL/GenBank/DDBJ databases">
        <title>Novel species isolated from a subtropical stream in China.</title>
        <authorList>
            <person name="Lu H."/>
        </authorList>
    </citation>
    <scope>NUCLEOTIDE SEQUENCE [LARGE SCALE GENOMIC DNA]</scope>
    <source>
        <strain evidence="16 17">FT82W</strain>
    </source>
</reference>
<dbReference type="GO" id="GO:0009266">
    <property type="term" value="P:response to temperature stimulus"/>
    <property type="evidence" value="ECO:0007669"/>
    <property type="project" value="UniProtKB-ARBA"/>
</dbReference>
<evidence type="ECO:0000256" key="1">
    <source>
        <dbReference type="ARBA" id="ARBA00012552"/>
    </source>
</evidence>
<feature type="domain" description="Helicase C-terminal" evidence="14">
    <location>
        <begin position="283"/>
        <end position="443"/>
    </location>
</feature>
<evidence type="ECO:0000256" key="7">
    <source>
        <dbReference type="ARBA" id="ARBA00038437"/>
    </source>
</evidence>
<dbReference type="EC" id="3.6.4.13" evidence="1"/>
<dbReference type="PROSITE" id="PS51192">
    <property type="entry name" value="HELICASE_ATP_BIND_1"/>
    <property type="match status" value="1"/>
</dbReference>
<feature type="compositionally biased region" description="Basic and acidic residues" evidence="12">
    <location>
        <begin position="479"/>
        <end position="490"/>
    </location>
</feature>
<dbReference type="Pfam" id="PF00271">
    <property type="entry name" value="Helicase_C"/>
    <property type="match status" value="1"/>
</dbReference>
<dbReference type="PROSITE" id="PS00039">
    <property type="entry name" value="DEAD_ATP_HELICASE"/>
    <property type="match status" value="1"/>
</dbReference>
<comment type="similarity">
    <text evidence="7 11">Belongs to the DEAD box helicase family.</text>
</comment>
<keyword evidence="4 11" id="KW-0378">Hydrolase</keyword>
<dbReference type="Proteomes" id="UP000470302">
    <property type="component" value="Unassembled WGS sequence"/>
</dbReference>
<comment type="catalytic activity">
    <reaction evidence="8">
        <text>ATP + H2O = ADP + phosphate + H(+)</text>
        <dbReference type="Rhea" id="RHEA:13065"/>
        <dbReference type="ChEBI" id="CHEBI:15377"/>
        <dbReference type="ChEBI" id="CHEBI:15378"/>
        <dbReference type="ChEBI" id="CHEBI:30616"/>
        <dbReference type="ChEBI" id="CHEBI:43474"/>
        <dbReference type="ChEBI" id="CHEBI:456216"/>
        <dbReference type="EC" id="3.6.4.13"/>
    </reaction>
</comment>
<dbReference type="CDD" id="cd18787">
    <property type="entry name" value="SF2_C_DEAD"/>
    <property type="match status" value="1"/>
</dbReference>
<accession>A0A845G681</accession>
<dbReference type="GO" id="GO:0005829">
    <property type="term" value="C:cytosol"/>
    <property type="evidence" value="ECO:0007669"/>
    <property type="project" value="TreeGrafter"/>
</dbReference>
<evidence type="ECO:0000256" key="11">
    <source>
        <dbReference type="RuleBase" id="RU000492"/>
    </source>
</evidence>
<evidence type="ECO:0000256" key="2">
    <source>
        <dbReference type="ARBA" id="ARBA00022490"/>
    </source>
</evidence>
<dbReference type="RefSeq" id="WP_161097264.1">
    <property type="nucleotide sequence ID" value="NZ_WWCW01000040.1"/>
</dbReference>
<feature type="compositionally biased region" description="Low complexity" evidence="12">
    <location>
        <begin position="465"/>
        <end position="478"/>
    </location>
</feature>
<dbReference type="InterPro" id="IPR044742">
    <property type="entry name" value="DEAD/DEAH_RhlB"/>
</dbReference>
<evidence type="ECO:0000256" key="4">
    <source>
        <dbReference type="ARBA" id="ARBA00022801"/>
    </source>
</evidence>
<dbReference type="GO" id="GO:0005524">
    <property type="term" value="F:ATP binding"/>
    <property type="evidence" value="ECO:0007669"/>
    <property type="project" value="UniProtKB-KW"/>
</dbReference>
<feature type="compositionally biased region" description="Basic and acidic residues" evidence="12">
    <location>
        <begin position="448"/>
        <end position="462"/>
    </location>
</feature>
<evidence type="ECO:0000256" key="5">
    <source>
        <dbReference type="ARBA" id="ARBA00022806"/>
    </source>
</evidence>
<protein>
    <recommendedName>
        <fullName evidence="9">DEAD-box ATP-dependent RNA helicase RhpA</fullName>
        <ecNumber evidence="1">3.6.4.13</ecNumber>
    </recommendedName>
</protein>
<evidence type="ECO:0000256" key="8">
    <source>
        <dbReference type="ARBA" id="ARBA00047984"/>
    </source>
</evidence>
<feature type="short sequence motif" description="Q motif" evidence="10">
    <location>
        <begin position="63"/>
        <end position="91"/>
    </location>
</feature>
<dbReference type="GO" id="GO:0016787">
    <property type="term" value="F:hydrolase activity"/>
    <property type="evidence" value="ECO:0007669"/>
    <property type="project" value="UniProtKB-KW"/>
</dbReference>
<dbReference type="PANTHER" id="PTHR47959">
    <property type="entry name" value="ATP-DEPENDENT RNA HELICASE RHLE-RELATED"/>
    <property type="match status" value="1"/>
</dbReference>
<gene>
    <name evidence="16" type="ORF">GTP91_13535</name>
</gene>
<dbReference type="PROSITE" id="PS51194">
    <property type="entry name" value="HELICASE_CTER"/>
    <property type="match status" value="1"/>
</dbReference>
<dbReference type="CDD" id="cd00268">
    <property type="entry name" value="DEADc"/>
    <property type="match status" value="1"/>
</dbReference>
<dbReference type="Gene3D" id="3.40.50.300">
    <property type="entry name" value="P-loop containing nucleotide triphosphate hydrolases"/>
    <property type="match status" value="2"/>
</dbReference>
<evidence type="ECO:0000313" key="16">
    <source>
        <dbReference type="EMBL" id="MYM88198.1"/>
    </source>
</evidence>
<dbReference type="FunFam" id="3.40.50.300:FF:000108">
    <property type="entry name" value="ATP-dependent RNA helicase RhlE"/>
    <property type="match status" value="1"/>
</dbReference>
<keyword evidence="2" id="KW-0963">Cytoplasm</keyword>
<evidence type="ECO:0000256" key="3">
    <source>
        <dbReference type="ARBA" id="ARBA00022741"/>
    </source>
</evidence>
<dbReference type="SUPFAM" id="SSF52540">
    <property type="entry name" value="P-loop containing nucleoside triphosphate hydrolases"/>
    <property type="match status" value="1"/>
</dbReference>
<evidence type="ECO:0000313" key="17">
    <source>
        <dbReference type="Proteomes" id="UP000470302"/>
    </source>
</evidence>
<keyword evidence="6 11" id="KW-0067">ATP-binding</keyword>
<dbReference type="InterPro" id="IPR011545">
    <property type="entry name" value="DEAD/DEAH_box_helicase_dom"/>
</dbReference>
<dbReference type="InterPro" id="IPR001650">
    <property type="entry name" value="Helicase_C-like"/>
</dbReference>
<dbReference type="PANTHER" id="PTHR47959:SF13">
    <property type="entry name" value="ATP-DEPENDENT RNA HELICASE RHLE"/>
    <property type="match status" value="1"/>
</dbReference>
<comment type="caution">
    <text evidence="16">The sequence shown here is derived from an EMBL/GenBank/DDBJ whole genome shotgun (WGS) entry which is preliminary data.</text>
</comment>
<dbReference type="SMART" id="SM00487">
    <property type="entry name" value="DEXDc"/>
    <property type="match status" value="1"/>
</dbReference>
<dbReference type="GO" id="GO:0042255">
    <property type="term" value="P:ribosome assembly"/>
    <property type="evidence" value="ECO:0007669"/>
    <property type="project" value="UniProtKB-ARBA"/>
</dbReference>
<organism evidence="16 17">
    <name type="scientific">Duganella vulcania</name>
    <dbReference type="NCBI Taxonomy" id="2692166"/>
    <lineage>
        <taxon>Bacteria</taxon>
        <taxon>Pseudomonadati</taxon>
        <taxon>Pseudomonadota</taxon>
        <taxon>Betaproteobacteria</taxon>
        <taxon>Burkholderiales</taxon>
        <taxon>Oxalobacteraceae</taxon>
        <taxon>Telluria group</taxon>
        <taxon>Duganella</taxon>
    </lineage>
</organism>
<dbReference type="SMART" id="SM00490">
    <property type="entry name" value="HELICc"/>
    <property type="match status" value="1"/>
</dbReference>
<dbReference type="InterPro" id="IPR014001">
    <property type="entry name" value="Helicase_ATP-bd"/>
</dbReference>
<evidence type="ECO:0000256" key="10">
    <source>
        <dbReference type="PROSITE-ProRule" id="PRU00552"/>
    </source>
</evidence>
<dbReference type="EMBL" id="WWCW01000040">
    <property type="protein sequence ID" value="MYM88198.1"/>
    <property type="molecule type" value="Genomic_DNA"/>
</dbReference>
<sequence>MSETEITTPTVIESAAPEADAVAAAAPAVEAAPAVDAAVAAAPVAEAAPVAVAAPPAAEPDQVRFADFGLSPAILRALTDQGYVHPTPIQAQAIPVLLQGRDVMGAAQTGTGKTAGFALPIIQMLLAHASASTSPARHPVRALILTPTRELAVQVAENVKAYAQHTPLRSTVVFGGMDMKGQTIILKAGVEIVIATPGRLLDHVEQKNISLGQVQMLVMDEADRMLDMGFLPDLQRIINLLPAKRQNLMFSATFSPEIKKLANTFLSNPVTIEVARSNQTADKVTQVVYKVPENQKHALTAHLLRQRELKQVIIFSNTKIGASRLAKGLEQEGMKAVAIHGDKTQQERMAALESFKKGEIDILVATDVAARGLDITDLPCVINYDLPYNAEDYVHRIGRTGRAGASGDALSIYSDKDERLLADIEKLIKQTIRRGELTGFNPAPSYGGDERGERRPRREEGGRGAPSSFSSSSSSSSSRGDRGERSERPPRAAGAPTYGSRREKVDPWFLKPYEPAKAPAPVATASLGGAATAKPKQKLAFLLGGAPKQ</sequence>
<proteinExistence type="inferred from homology"/>
<evidence type="ECO:0000259" key="15">
    <source>
        <dbReference type="PROSITE" id="PS51195"/>
    </source>
</evidence>
<evidence type="ECO:0000256" key="6">
    <source>
        <dbReference type="ARBA" id="ARBA00022840"/>
    </source>
</evidence>
<dbReference type="AlphaFoldDB" id="A0A845G681"/>
<evidence type="ECO:0000259" key="13">
    <source>
        <dbReference type="PROSITE" id="PS51192"/>
    </source>
</evidence>
<dbReference type="GO" id="GO:0003724">
    <property type="term" value="F:RNA helicase activity"/>
    <property type="evidence" value="ECO:0007669"/>
    <property type="project" value="UniProtKB-EC"/>
</dbReference>
<dbReference type="Pfam" id="PF00270">
    <property type="entry name" value="DEAD"/>
    <property type="match status" value="1"/>
</dbReference>
<evidence type="ECO:0000259" key="14">
    <source>
        <dbReference type="PROSITE" id="PS51194"/>
    </source>
</evidence>